<sequence length="207" mass="24097">MSELRSRLRHAYAQEAQMRDTRYKPEWKKRERQRFASLLKREEPVRLLEIGAGTGQDSLFFHEEGFVTLAIDLSPEMVAKCKEKGLDAQVMDATHLQFPDNSFDAVWSFNCLLHLPKREWNSMLAEIRRILAPGGLFYLGVYGGRDSEGIWEEDHCNPKRFFAFHTNDALCERVEQYFHILDFRSFRPEGQVLDLQALTLQVKGEGD</sequence>
<evidence type="ECO:0000313" key="3">
    <source>
        <dbReference type="Proteomes" id="UP000241639"/>
    </source>
</evidence>
<dbReference type="OrthoDB" id="9804312at2"/>
<dbReference type="SUPFAM" id="SSF53335">
    <property type="entry name" value="S-adenosyl-L-methionine-dependent methyltransferases"/>
    <property type="match status" value="1"/>
</dbReference>
<dbReference type="CDD" id="cd02440">
    <property type="entry name" value="AdoMet_MTases"/>
    <property type="match status" value="1"/>
</dbReference>
<dbReference type="PANTHER" id="PTHR42912">
    <property type="entry name" value="METHYLTRANSFERASE"/>
    <property type="match status" value="1"/>
</dbReference>
<organism evidence="2 3">
    <name type="scientific">Desmospora activa DSM 45169</name>
    <dbReference type="NCBI Taxonomy" id="1121389"/>
    <lineage>
        <taxon>Bacteria</taxon>
        <taxon>Bacillati</taxon>
        <taxon>Bacillota</taxon>
        <taxon>Bacilli</taxon>
        <taxon>Bacillales</taxon>
        <taxon>Thermoactinomycetaceae</taxon>
        <taxon>Desmospora</taxon>
    </lineage>
</organism>
<accession>A0A2T4ZA68</accession>
<dbReference type="Proteomes" id="UP000241639">
    <property type="component" value="Unassembled WGS sequence"/>
</dbReference>
<gene>
    <name evidence="2" type="ORF">C8J48_1370</name>
</gene>
<dbReference type="Gene3D" id="3.40.50.150">
    <property type="entry name" value="Vaccinia Virus protein VP39"/>
    <property type="match status" value="1"/>
</dbReference>
<comment type="caution">
    <text evidence="2">The sequence shown here is derived from an EMBL/GenBank/DDBJ whole genome shotgun (WGS) entry which is preliminary data.</text>
</comment>
<evidence type="ECO:0000259" key="1">
    <source>
        <dbReference type="Pfam" id="PF08241"/>
    </source>
</evidence>
<proteinExistence type="predicted"/>
<dbReference type="GO" id="GO:0032259">
    <property type="term" value="P:methylation"/>
    <property type="evidence" value="ECO:0007669"/>
    <property type="project" value="UniProtKB-KW"/>
</dbReference>
<dbReference type="InterPro" id="IPR013216">
    <property type="entry name" value="Methyltransf_11"/>
</dbReference>
<dbReference type="InterPro" id="IPR029063">
    <property type="entry name" value="SAM-dependent_MTases_sf"/>
</dbReference>
<protein>
    <submittedName>
        <fullName evidence="2">Methyltransferase family protein</fullName>
    </submittedName>
</protein>
<dbReference type="RefSeq" id="WP_107725536.1">
    <property type="nucleotide sequence ID" value="NZ_PZZP01000001.1"/>
</dbReference>
<keyword evidence="3" id="KW-1185">Reference proteome</keyword>
<dbReference type="Pfam" id="PF08241">
    <property type="entry name" value="Methyltransf_11"/>
    <property type="match status" value="1"/>
</dbReference>
<dbReference type="AlphaFoldDB" id="A0A2T4ZA68"/>
<keyword evidence="2" id="KW-0489">Methyltransferase</keyword>
<dbReference type="GO" id="GO:0008757">
    <property type="term" value="F:S-adenosylmethionine-dependent methyltransferase activity"/>
    <property type="evidence" value="ECO:0007669"/>
    <property type="project" value="InterPro"/>
</dbReference>
<keyword evidence="2" id="KW-0808">Transferase</keyword>
<evidence type="ECO:0000313" key="2">
    <source>
        <dbReference type="EMBL" id="PTM58779.1"/>
    </source>
</evidence>
<reference evidence="2 3" key="1">
    <citation type="submission" date="2018-04" db="EMBL/GenBank/DDBJ databases">
        <title>Genomic Encyclopedia of Archaeal and Bacterial Type Strains, Phase II (KMG-II): from individual species to whole genera.</title>
        <authorList>
            <person name="Goeker M."/>
        </authorList>
    </citation>
    <scope>NUCLEOTIDE SEQUENCE [LARGE SCALE GENOMIC DNA]</scope>
    <source>
        <strain evidence="2 3">DSM 45169</strain>
    </source>
</reference>
<name>A0A2T4ZA68_9BACL</name>
<feature type="domain" description="Methyltransferase type 11" evidence="1">
    <location>
        <begin position="48"/>
        <end position="139"/>
    </location>
</feature>
<dbReference type="InterPro" id="IPR050508">
    <property type="entry name" value="Methyltransf_Superfamily"/>
</dbReference>
<dbReference type="EMBL" id="PZZP01000001">
    <property type="protein sequence ID" value="PTM58779.1"/>
    <property type="molecule type" value="Genomic_DNA"/>
</dbReference>